<dbReference type="Gene3D" id="2.80.10.50">
    <property type="match status" value="1"/>
</dbReference>
<sequence>MTERGEVRSDDLCLSSGTAFTVDSALRLERCNVATPSQRHIFKYDAQEQKLTHVKSGRCVSVGSGNALELHACDGSSGQHWTVEGFGLSQME</sequence>
<dbReference type="InterPro" id="IPR035992">
    <property type="entry name" value="Ricin_B-like_lectins"/>
</dbReference>
<dbReference type="PROSITE" id="PS50231">
    <property type="entry name" value="RICIN_B_LECTIN"/>
    <property type="match status" value="1"/>
</dbReference>
<dbReference type="Pfam" id="PF00652">
    <property type="entry name" value="Ricin_B_lectin"/>
    <property type="match status" value="1"/>
</dbReference>
<proteinExistence type="predicted"/>
<evidence type="ECO:0000313" key="5">
    <source>
        <dbReference type="Proteomes" id="UP000053660"/>
    </source>
</evidence>
<evidence type="ECO:0000313" key="4">
    <source>
        <dbReference type="EMBL" id="KHJ96642.1"/>
    </source>
</evidence>
<keyword evidence="5" id="KW-1185">Reference proteome</keyword>
<dbReference type="SUPFAM" id="SSF50370">
    <property type="entry name" value="Ricin B-like lectins"/>
    <property type="match status" value="1"/>
</dbReference>
<gene>
    <name evidence="4" type="ORF">OESDEN_03388</name>
</gene>
<accession>A0A0B1TLH8</accession>
<keyword evidence="2" id="KW-0464">Manganese</keyword>
<feature type="domain" description="Ricin B lectin" evidence="3">
    <location>
        <begin position="2"/>
        <end position="81"/>
    </location>
</feature>
<protein>
    <recommendedName>
        <fullName evidence="3">Ricin B lectin domain-containing protein</fullName>
    </recommendedName>
</protein>
<organism evidence="4 5">
    <name type="scientific">Oesophagostomum dentatum</name>
    <name type="common">Nodular worm</name>
    <dbReference type="NCBI Taxonomy" id="61180"/>
    <lineage>
        <taxon>Eukaryota</taxon>
        <taxon>Metazoa</taxon>
        <taxon>Ecdysozoa</taxon>
        <taxon>Nematoda</taxon>
        <taxon>Chromadorea</taxon>
        <taxon>Rhabditida</taxon>
        <taxon>Rhabditina</taxon>
        <taxon>Rhabditomorpha</taxon>
        <taxon>Strongyloidea</taxon>
        <taxon>Strongylidae</taxon>
        <taxon>Oesophagostomum</taxon>
    </lineage>
</organism>
<comment type="cofactor">
    <cofactor evidence="1">
        <name>Mn(2+)</name>
        <dbReference type="ChEBI" id="CHEBI:29035"/>
    </cofactor>
</comment>
<dbReference type="InterPro" id="IPR000772">
    <property type="entry name" value="Ricin_B_lectin"/>
</dbReference>
<dbReference type="Proteomes" id="UP000053660">
    <property type="component" value="Unassembled WGS sequence"/>
</dbReference>
<dbReference type="EMBL" id="KN549617">
    <property type="protein sequence ID" value="KHJ96642.1"/>
    <property type="molecule type" value="Genomic_DNA"/>
</dbReference>
<dbReference type="OrthoDB" id="330637at2759"/>
<evidence type="ECO:0000259" key="3">
    <source>
        <dbReference type="Pfam" id="PF00652"/>
    </source>
</evidence>
<reference evidence="4 5" key="1">
    <citation type="submission" date="2014-03" db="EMBL/GenBank/DDBJ databases">
        <title>Draft genome of the hookworm Oesophagostomum dentatum.</title>
        <authorList>
            <person name="Mitreva M."/>
        </authorList>
    </citation>
    <scope>NUCLEOTIDE SEQUENCE [LARGE SCALE GENOMIC DNA]</scope>
    <source>
        <strain evidence="4 5">OD-Hann</strain>
    </source>
</reference>
<evidence type="ECO:0000256" key="2">
    <source>
        <dbReference type="ARBA" id="ARBA00023211"/>
    </source>
</evidence>
<dbReference type="AlphaFoldDB" id="A0A0B1TLH8"/>
<evidence type="ECO:0000256" key="1">
    <source>
        <dbReference type="ARBA" id="ARBA00001936"/>
    </source>
</evidence>
<name>A0A0B1TLH8_OESDE</name>